<dbReference type="PANTHER" id="PTHR43707:SF1">
    <property type="entry name" value="HISTIDINE--TRNA LIGASE, MITOCHONDRIAL-RELATED"/>
    <property type="match status" value="1"/>
</dbReference>
<keyword evidence="6" id="KW-0030">Aminoacyl-tRNA synthetase</keyword>
<dbReference type="Gene3D" id="3.30.930.10">
    <property type="entry name" value="Bira Bifunctional Protein, Domain 2"/>
    <property type="match status" value="1"/>
</dbReference>
<reference evidence="6 7" key="1">
    <citation type="submission" date="2011-08" db="EMBL/GenBank/DDBJ databases">
        <title>The Genome Sequence of Plasmodium vivax Mauritania I.</title>
        <authorList>
            <consortium name="The Broad Institute Genome Sequencing Platform"/>
            <consortium name="The Broad Institute Genome Sequencing Center for Infectious Disease"/>
            <person name="Neafsey D."/>
            <person name="Carlton J."/>
            <person name="Barnwell J."/>
            <person name="Collins W."/>
            <person name="Escalante A."/>
            <person name="Mullikin J."/>
            <person name="Saul A."/>
            <person name="Guigo R."/>
            <person name="Camara F."/>
            <person name="Young S.K."/>
            <person name="Zeng Q."/>
            <person name="Gargeya S."/>
            <person name="Fitzgerald M."/>
            <person name="Haas B."/>
            <person name="Abouelleil A."/>
            <person name="Alvarado L."/>
            <person name="Arachchi H.M."/>
            <person name="Berlin A."/>
            <person name="Brown A."/>
            <person name="Chapman S.B."/>
            <person name="Chen Z."/>
            <person name="Dunbar C."/>
            <person name="Freedman E."/>
            <person name="Gearin G."/>
            <person name="Gellesch M."/>
            <person name="Goldberg J."/>
            <person name="Griggs A."/>
            <person name="Gujja S."/>
            <person name="Heiman D."/>
            <person name="Howarth C."/>
            <person name="Larson L."/>
            <person name="Lui A."/>
            <person name="MacDonald P.J.P."/>
            <person name="Montmayeur A."/>
            <person name="Murphy C."/>
            <person name="Neiman D."/>
            <person name="Pearson M."/>
            <person name="Priest M."/>
            <person name="Roberts A."/>
            <person name="Saif S."/>
            <person name="Shea T."/>
            <person name="Shenoy N."/>
            <person name="Sisk P."/>
            <person name="Stolte C."/>
            <person name="Sykes S."/>
            <person name="Wortman J."/>
            <person name="Nusbaum C."/>
            <person name="Birren B."/>
        </authorList>
    </citation>
    <scope>NUCLEOTIDE SEQUENCE [LARGE SCALE GENOMIC DNA]</scope>
    <source>
        <strain evidence="6 7">Mauritania I</strain>
    </source>
</reference>
<evidence type="ECO:0000256" key="3">
    <source>
        <dbReference type="SAM" id="MobiDB-lite"/>
    </source>
</evidence>
<dbReference type="Proteomes" id="UP000053776">
    <property type="component" value="Unassembled WGS sequence"/>
</dbReference>
<dbReference type="EMBL" id="KQ235036">
    <property type="protein sequence ID" value="KMZ93674.1"/>
    <property type="molecule type" value="Genomic_DNA"/>
</dbReference>
<dbReference type="EC" id="6.1.1.21" evidence="1"/>
<dbReference type="GO" id="GO:0005737">
    <property type="term" value="C:cytoplasm"/>
    <property type="evidence" value="ECO:0007669"/>
    <property type="project" value="InterPro"/>
</dbReference>
<dbReference type="GO" id="GO:0004821">
    <property type="term" value="F:histidine-tRNA ligase activity"/>
    <property type="evidence" value="ECO:0007669"/>
    <property type="project" value="UniProtKB-EC"/>
</dbReference>
<dbReference type="Pfam" id="PF13393">
    <property type="entry name" value="tRNA-synt_His"/>
    <property type="match status" value="1"/>
</dbReference>
<gene>
    <name evidence="6" type="ORF">PVMG_05258</name>
</gene>
<sequence length="623" mass="70871">MLAGLAGLTRLALAAATLLQVRSMRTGGQGRRSSPPWPFLTTPWATKSTHHHQRSTGNKNISLKSVRGIRTFNPRDYARREYIFKTWEEVAKAFSFSFYDLPVLEDYHIFQRSKINEAYDFVKNKRHLILRPEITPQLVSHLFVREERARQAVRQDGGDAGDAGDAGEEGEAGQAGQAAGQSSGQEGGQPPPPQSGVATDRSHSSHCSHRARVKPYRLHNLRRVHKMSTIGQCFRYERTTSCRKREHYQWNMDVIGTDLIDADVEILTALLSFFRRVHLLPSDVVIKINDKRVVIQIIKKIFKSSLREFPQPYIQHHAVPNVLQILDKHKKISSGTFKLLLQRKVPYLHRHEVVRFFNVIWKVKNLPDLFIFFNSPEQNILSDLHTVLRYFGEMNLQSFFEVDLTVVRGMDYYTNIIFESFYRHKKYRAICGGGRYSYVLNEGQRVCAVGFGMGDVVITEILFNSQVRRGRGSEGDLPDELSRNVDVVSFFPPLAQRQGERQVHRQSECQAECQSWQKQVGHPPRGLIQREHFHIVDTLRGNGARVYSLLQGGSGGNRGNRGNRGSLSKALKKANALRANFFLFFDEHIGVFFLKDLRTGGQRAVTSADVLSVYSSGVSPPQQ</sequence>
<dbReference type="AlphaFoldDB" id="A0A0J9TER3"/>
<evidence type="ECO:0000313" key="7">
    <source>
        <dbReference type="Proteomes" id="UP000053776"/>
    </source>
</evidence>
<evidence type="ECO:0000256" key="4">
    <source>
        <dbReference type="SAM" id="SignalP"/>
    </source>
</evidence>
<dbReference type="PANTHER" id="PTHR43707">
    <property type="entry name" value="HISTIDYL-TRNA SYNTHETASE"/>
    <property type="match status" value="1"/>
</dbReference>
<feature type="domain" description="Class II Histidinyl-tRNA synthetase (HisRS)-like catalytic core" evidence="5">
    <location>
        <begin position="211"/>
        <end position="452"/>
    </location>
</feature>
<evidence type="ECO:0000256" key="2">
    <source>
        <dbReference type="ARBA" id="ARBA00047639"/>
    </source>
</evidence>
<dbReference type="InterPro" id="IPR045864">
    <property type="entry name" value="aa-tRNA-synth_II/BPL/LPL"/>
</dbReference>
<name>A0A0J9TER3_PLAVI</name>
<dbReference type="OrthoDB" id="1906957at2759"/>
<evidence type="ECO:0000256" key="1">
    <source>
        <dbReference type="ARBA" id="ARBA00012815"/>
    </source>
</evidence>
<dbReference type="SUPFAM" id="SSF55681">
    <property type="entry name" value="Class II aaRS and biotin synthetases"/>
    <property type="match status" value="1"/>
</dbReference>
<comment type="catalytic activity">
    <reaction evidence="2">
        <text>tRNA(His) + L-histidine + ATP = L-histidyl-tRNA(His) + AMP + diphosphate + H(+)</text>
        <dbReference type="Rhea" id="RHEA:17313"/>
        <dbReference type="Rhea" id="RHEA-COMP:9665"/>
        <dbReference type="Rhea" id="RHEA-COMP:9689"/>
        <dbReference type="ChEBI" id="CHEBI:15378"/>
        <dbReference type="ChEBI" id="CHEBI:30616"/>
        <dbReference type="ChEBI" id="CHEBI:33019"/>
        <dbReference type="ChEBI" id="CHEBI:57595"/>
        <dbReference type="ChEBI" id="CHEBI:78442"/>
        <dbReference type="ChEBI" id="CHEBI:78527"/>
        <dbReference type="ChEBI" id="CHEBI:456215"/>
        <dbReference type="EC" id="6.1.1.21"/>
    </reaction>
</comment>
<feature type="signal peptide" evidence="4">
    <location>
        <begin position="1"/>
        <end position="16"/>
    </location>
</feature>
<organism evidence="6 7">
    <name type="scientific">Plasmodium vivax Mauritania I</name>
    <dbReference type="NCBI Taxonomy" id="1035515"/>
    <lineage>
        <taxon>Eukaryota</taxon>
        <taxon>Sar</taxon>
        <taxon>Alveolata</taxon>
        <taxon>Apicomplexa</taxon>
        <taxon>Aconoidasida</taxon>
        <taxon>Haemosporida</taxon>
        <taxon>Plasmodiidae</taxon>
        <taxon>Plasmodium</taxon>
        <taxon>Plasmodium (Plasmodium)</taxon>
    </lineage>
</organism>
<keyword evidence="6" id="KW-0436">Ligase</keyword>
<dbReference type="InterPro" id="IPR004516">
    <property type="entry name" value="HisRS/HisZ"/>
</dbReference>
<protein>
    <recommendedName>
        <fullName evidence="1">histidine--tRNA ligase</fullName>
        <ecNumber evidence="1">6.1.1.21</ecNumber>
    </recommendedName>
</protein>
<dbReference type="GO" id="GO:0006427">
    <property type="term" value="P:histidyl-tRNA aminoacylation"/>
    <property type="evidence" value="ECO:0007669"/>
    <property type="project" value="TreeGrafter"/>
</dbReference>
<accession>A0A0J9TER3</accession>
<evidence type="ECO:0000313" key="6">
    <source>
        <dbReference type="EMBL" id="KMZ93674.1"/>
    </source>
</evidence>
<dbReference type="InterPro" id="IPR041715">
    <property type="entry name" value="HisRS-like_core"/>
</dbReference>
<evidence type="ECO:0000259" key="5">
    <source>
        <dbReference type="Pfam" id="PF13393"/>
    </source>
</evidence>
<feature type="region of interest" description="Disordered" evidence="3">
    <location>
        <begin position="153"/>
        <end position="212"/>
    </location>
</feature>
<feature type="compositionally biased region" description="Low complexity" evidence="3">
    <location>
        <begin position="172"/>
        <end position="184"/>
    </location>
</feature>
<proteinExistence type="predicted"/>
<keyword evidence="4" id="KW-0732">Signal</keyword>
<feature type="chain" id="PRO_5005323198" description="histidine--tRNA ligase" evidence="4">
    <location>
        <begin position="17"/>
        <end position="623"/>
    </location>
</feature>